<protein>
    <recommendedName>
        <fullName evidence="2">Cas12f1-like TNB domain-containing protein</fullName>
    </recommendedName>
</protein>
<dbReference type="Pfam" id="PF07282">
    <property type="entry name" value="Cas12f1-like_TNB"/>
    <property type="match status" value="1"/>
</dbReference>
<dbReference type="EMBL" id="LT554985">
    <property type="protein sequence ID" value="SAM09202.1"/>
    <property type="molecule type" value="Genomic_DNA"/>
</dbReference>
<gene>
    <name evidence="3" type="primary">ABSGL_14876.1 scaffold 14966</name>
</gene>
<dbReference type="OMA" id="NMYTIAT"/>
<dbReference type="Proteomes" id="UP000078561">
    <property type="component" value="Unassembled WGS sequence"/>
</dbReference>
<dbReference type="STRING" id="4829.A0A168SZB5"/>
<feature type="domain" description="Cas12f1-like TNB" evidence="2">
    <location>
        <begin position="27"/>
        <end position="90"/>
    </location>
</feature>
<organism evidence="3">
    <name type="scientific">Absidia glauca</name>
    <name type="common">Pin mould</name>
    <dbReference type="NCBI Taxonomy" id="4829"/>
    <lineage>
        <taxon>Eukaryota</taxon>
        <taxon>Fungi</taxon>
        <taxon>Fungi incertae sedis</taxon>
        <taxon>Mucoromycota</taxon>
        <taxon>Mucoromycotina</taxon>
        <taxon>Mucoromycetes</taxon>
        <taxon>Mucorales</taxon>
        <taxon>Cunninghamellaceae</taxon>
        <taxon>Absidia</taxon>
    </lineage>
</organism>
<evidence type="ECO:0000313" key="4">
    <source>
        <dbReference type="Proteomes" id="UP000078561"/>
    </source>
</evidence>
<keyword evidence="1" id="KW-0238">DNA-binding</keyword>
<dbReference type="InParanoid" id="A0A168SZB5"/>
<dbReference type="OrthoDB" id="2285535at2759"/>
<sequence>MGDGSFGMTMRGTKPGLATHFKKVLKHAELQGKLLVVSVDEAYTSKVCSRCQVKEMENMKIGADSRLHSVLTCKGCNTVWNRDVNAANNIFSLAARAIDGLPRPAIFCRPPTTSVAATTTTTTTLTM</sequence>
<keyword evidence="4" id="KW-1185">Reference proteome</keyword>
<evidence type="ECO:0000259" key="2">
    <source>
        <dbReference type="Pfam" id="PF07282"/>
    </source>
</evidence>
<evidence type="ECO:0000256" key="1">
    <source>
        <dbReference type="ARBA" id="ARBA00023125"/>
    </source>
</evidence>
<dbReference type="InterPro" id="IPR010095">
    <property type="entry name" value="Cas12f1-like_TNB"/>
</dbReference>
<dbReference type="AlphaFoldDB" id="A0A168SZB5"/>
<evidence type="ECO:0000313" key="3">
    <source>
        <dbReference type="EMBL" id="SAM09202.1"/>
    </source>
</evidence>
<name>A0A168SZB5_ABSGL</name>
<proteinExistence type="predicted"/>
<dbReference type="GO" id="GO:0003677">
    <property type="term" value="F:DNA binding"/>
    <property type="evidence" value="ECO:0007669"/>
    <property type="project" value="UniProtKB-KW"/>
</dbReference>
<reference evidence="3" key="1">
    <citation type="submission" date="2016-04" db="EMBL/GenBank/DDBJ databases">
        <authorList>
            <person name="Evans L.H."/>
            <person name="Alamgir A."/>
            <person name="Owens N."/>
            <person name="Weber N.D."/>
            <person name="Virtaneva K."/>
            <person name="Barbian K."/>
            <person name="Babar A."/>
            <person name="Rosenke K."/>
        </authorList>
    </citation>
    <scope>NUCLEOTIDE SEQUENCE [LARGE SCALE GENOMIC DNA]</scope>
    <source>
        <strain evidence="3">CBS 101.48</strain>
    </source>
</reference>
<accession>A0A168SZB5</accession>